<dbReference type="PANTHER" id="PTHR13271:SF34">
    <property type="entry name" value="N-LYSINE METHYLTRANSFERASE SETD6"/>
    <property type="match status" value="1"/>
</dbReference>
<dbReference type="PANTHER" id="PTHR13271">
    <property type="entry name" value="UNCHARACTERIZED PUTATIVE METHYLTRANSFERASE"/>
    <property type="match status" value="1"/>
</dbReference>
<feature type="compositionally biased region" description="Low complexity" evidence="1">
    <location>
        <begin position="238"/>
        <end position="247"/>
    </location>
</feature>
<dbReference type="InParanoid" id="A0A401H5Q5"/>
<dbReference type="GO" id="GO:0005634">
    <property type="term" value="C:nucleus"/>
    <property type="evidence" value="ECO:0007669"/>
    <property type="project" value="TreeGrafter"/>
</dbReference>
<evidence type="ECO:0000256" key="1">
    <source>
        <dbReference type="SAM" id="MobiDB-lite"/>
    </source>
</evidence>
<dbReference type="EMBL" id="BFAD01000017">
    <property type="protein sequence ID" value="GBE89776.1"/>
    <property type="molecule type" value="Genomic_DNA"/>
</dbReference>
<proteinExistence type="predicted"/>
<dbReference type="InterPro" id="IPR046341">
    <property type="entry name" value="SET_dom_sf"/>
</dbReference>
<dbReference type="GeneID" id="38786693"/>
<dbReference type="Gene3D" id="3.90.1410.10">
    <property type="entry name" value="set domain protein methyltransferase, domain 1"/>
    <property type="match status" value="1"/>
</dbReference>
<dbReference type="FunCoup" id="A0A401H5Q5">
    <property type="interactions" value="172"/>
</dbReference>
<dbReference type="Proteomes" id="UP000287166">
    <property type="component" value="Unassembled WGS sequence"/>
</dbReference>
<feature type="region of interest" description="Disordered" evidence="1">
    <location>
        <begin position="230"/>
        <end position="251"/>
    </location>
</feature>
<evidence type="ECO:0000313" key="3">
    <source>
        <dbReference type="Proteomes" id="UP000287166"/>
    </source>
</evidence>
<comment type="caution">
    <text evidence="2">The sequence shown here is derived from an EMBL/GenBank/DDBJ whole genome shotgun (WGS) entry which is preliminary data.</text>
</comment>
<sequence>MRRRLSVLLEWTSASHIQIDGRIQLVDEPATGIRVLSTTEILPLSTLVTIPKSALLSCKSCSRASLIPFVPYGHGAHLALALAVYSELLNGSASRWYGYLQSLPTDIVPIALLWGTDDADEDGMQGRLWLTGTEVEKEFLDESGALILDESREYYATIVEPLLSSLSSSNTLSGFLHAYSLVSSRAFLVDAYHGLSMVPIADAFNHIHENHVHLESDYDVCPTCGSLSECPHDREESSGSPTQPSSSKVFPPSTDTCDMVTNLFVPAHSEVFNTYGARLSNATLLTRYGFSLEGNENDILSWNIYDLRSSLHPMNVDMYERLVSGWTRSRWSVVLEDSTLVFRPDLENDTYSQSGSNLRRFLCINSDAQVSVHLWLWAAFRNMRSSGAEQDLDEFVRLLGRVAEMQVQLEHVLADGGEDEGTVHDSDALSRRILSGIATDLCVLCAHRITQIGAHPELSSAELGEMLDNLPSNRPKTRLALSQVLAERAVVESCASAWRALEELLEDDLELAP</sequence>
<dbReference type="RefSeq" id="XP_027620689.1">
    <property type="nucleotide sequence ID" value="XM_027764888.1"/>
</dbReference>
<gene>
    <name evidence="2" type="ORF">SCP_1701010</name>
</gene>
<keyword evidence="3" id="KW-1185">Reference proteome</keyword>
<dbReference type="AlphaFoldDB" id="A0A401H5Q5"/>
<protein>
    <submittedName>
        <fullName evidence="2">SET domain-containing protein</fullName>
    </submittedName>
</protein>
<dbReference type="GO" id="GO:0016279">
    <property type="term" value="F:protein-lysine N-methyltransferase activity"/>
    <property type="evidence" value="ECO:0007669"/>
    <property type="project" value="TreeGrafter"/>
</dbReference>
<evidence type="ECO:0000313" key="2">
    <source>
        <dbReference type="EMBL" id="GBE89776.1"/>
    </source>
</evidence>
<dbReference type="OrthoDB" id="441812at2759"/>
<dbReference type="CDD" id="cd10527">
    <property type="entry name" value="SET_LSMT"/>
    <property type="match status" value="1"/>
</dbReference>
<accession>A0A401H5Q5</accession>
<reference evidence="2 3" key="1">
    <citation type="journal article" date="2018" name="Sci. Rep.">
        <title>Genome sequence of the cauliflower mushroom Sparassis crispa (Hanabiratake) and its association with beneficial usage.</title>
        <authorList>
            <person name="Kiyama R."/>
            <person name="Furutani Y."/>
            <person name="Kawaguchi K."/>
            <person name="Nakanishi T."/>
        </authorList>
    </citation>
    <scope>NUCLEOTIDE SEQUENCE [LARGE SCALE GENOMIC DNA]</scope>
</reference>
<dbReference type="InterPro" id="IPR050600">
    <property type="entry name" value="SETD3_SETD6_MTase"/>
</dbReference>
<name>A0A401H5Q5_9APHY</name>
<dbReference type="SUPFAM" id="SSF82199">
    <property type="entry name" value="SET domain"/>
    <property type="match status" value="1"/>
</dbReference>
<dbReference type="STRING" id="139825.A0A401H5Q5"/>
<organism evidence="2 3">
    <name type="scientific">Sparassis crispa</name>
    <dbReference type="NCBI Taxonomy" id="139825"/>
    <lineage>
        <taxon>Eukaryota</taxon>
        <taxon>Fungi</taxon>
        <taxon>Dikarya</taxon>
        <taxon>Basidiomycota</taxon>
        <taxon>Agaricomycotina</taxon>
        <taxon>Agaricomycetes</taxon>
        <taxon>Polyporales</taxon>
        <taxon>Sparassidaceae</taxon>
        <taxon>Sparassis</taxon>
    </lineage>
</organism>